<geneLocation type="mitochondrion" evidence="1"/>
<organism evidence="1">
    <name type="scientific">Helicosporidium sp. subsp. Simulium jonesii</name>
    <name type="common">Green alga</name>
    <dbReference type="NCBI Taxonomy" id="145475"/>
    <lineage>
        <taxon>Eukaryota</taxon>
        <taxon>Viridiplantae</taxon>
        <taxon>Chlorophyta</taxon>
        <taxon>core chlorophytes</taxon>
        <taxon>Trebouxiophyceae</taxon>
        <taxon>Chlorellales</taxon>
        <taxon>Chlorellaceae</taxon>
        <taxon>Helicosporidium</taxon>
    </lineage>
</organism>
<accession>D3IZW7</accession>
<proteinExistence type="predicted"/>
<reference evidence="1" key="1">
    <citation type="submission" date="2009-06" db="EMBL/GenBank/DDBJ databases">
        <authorList>
            <person name="Pombert J.-F."/>
            <person name="Keeling P."/>
        </authorList>
    </citation>
    <scope>NUCLEOTIDE SEQUENCE</scope>
    <source>
        <strain evidence="1">ATCC 50920</strain>
    </source>
</reference>
<dbReference type="AlphaFoldDB" id="D3IZW7"/>
<gene>
    <name evidence="1" type="primary">orf160b</name>
</gene>
<reference evidence="1" key="2">
    <citation type="journal article" date="2010" name="PLoS ONE">
        <title>The mitochondrial genome of the entomoparasitic green alga helicosporidium.</title>
        <authorList>
            <person name="Pombert J.F."/>
            <person name="Keeling P.J."/>
        </authorList>
    </citation>
    <scope>NUCLEOTIDE SEQUENCE</scope>
    <source>
        <strain evidence="1">ATCC 50920</strain>
    </source>
</reference>
<protein>
    <submittedName>
        <fullName evidence="1">Uncharacterized protein orf160b</fullName>
    </submittedName>
</protein>
<evidence type="ECO:0000313" key="1">
    <source>
        <dbReference type="EMBL" id="ACT36193.1"/>
    </source>
</evidence>
<dbReference type="EMBL" id="GQ339576">
    <property type="protein sequence ID" value="ACT36193.1"/>
    <property type="molecule type" value="Genomic_DNA"/>
</dbReference>
<name>D3IZW7_HELSJ</name>
<dbReference type="RefSeq" id="YP_006280967.1">
    <property type="nucleotide sequence ID" value="NC_017841.1"/>
</dbReference>
<dbReference type="GeneID" id="12486955"/>
<keyword evidence="1" id="KW-0496">Mitochondrion</keyword>
<sequence>MLHKNITYNKIKAQHNFDNKNKSEESLVGYNIYVGSLDFISLCKTYHKIMSMKTYLFLGLKVVILGHHLNVKNDLNNDRDLNTIQSNQNSLNTKKKTLYTSNNNFFNLVPQDLLLYNNNNMINIMKSFPTSKESIYQQLIGTLENGFNIHFFHSLQNIKK</sequence>